<dbReference type="Proteomes" id="UP000000343">
    <property type="component" value="Plasmid pACIX904"/>
</dbReference>
<evidence type="ECO:0000256" key="3">
    <source>
        <dbReference type="ARBA" id="ARBA00022692"/>
    </source>
</evidence>
<evidence type="ECO:0000256" key="8">
    <source>
        <dbReference type="SAM" id="Phobius"/>
    </source>
</evidence>
<accession>E8X7T0</accession>
<feature type="region of interest" description="Disordered" evidence="7">
    <location>
        <begin position="91"/>
        <end position="110"/>
    </location>
</feature>
<dbReference type="eggNOG" id="COG3206">
    <property type="taxonomic scope" value="Bacteria"/>
</dbReference>
<feature type="domain" description="Polysaccharide chain length determinant N-terminal" evidence="9">
    <location>
        <begin position="2"/>
        <end position="88"/>
    </location>
</feature>
<dbReference type="HOGENOM" id="CLU_564709_0_0_0"/>
<organism evidence="11">
    <name type="scientific">Granulicella tundricola (strain ATCC BAA-1859 / DSM 23138 / MP5ACTX9)</name>
    <dbReference type="NCBI Taxonomy" id="1198114"/>
    <lineage>
        <taxon>Bacteria</taxon>
        <taxon>Pseudomonadati</taxon>
        <taxon>Acidobacteriota</taxon>
        <taxon>Terriglobia</taxon>
        <taxon>Terriglobales</taxon>
        <taxon>Acidobacteriaceae</taxon>
        <taxon>Granulicella</taxon>
    </lineage>
</organism>
<sequence>MLEALIRQRYVFLSVFFTVLALGAVYIFGSHKKYASRMELLVQNARSEQVITAGRSEAPATAAEVSEEEINSEIELLQSADVLDEVIDPGWSKTSPSQRPLDEQQRHEGAVGSLQDNLAVTPIRKSHVISVQLVSRDPHQSTLVLKKLLDVFLQKKLQINHPAGASQLFDQEAERYRLQWQRAEQALSSFQQQNGIVSITEQEGGLQKQLFDADTQLRDANVEISELTHKVTADNDQLQALPSRRPTHETAIPASGSIDQLRTRLSELNLSRTELVSKYKPGDRLILQVDEQIAQVEATLKNMNGSYYAETSTDINPTWQAVEQDLSSTRTRLEGVSGRRHELADQITRLNSRLGNTEEQTQELNALQRRVAETEANYQVYAQKRDESHMTDVLDEHQLLNVAVAQAPTFSLSPVRPRPKKDGLLTFLTAVFLGGFGVFLVENSRSTIADDSELEAVARYPLLASVPVRSRLDANSHVDDLLA</sequence>
<feature type="transmembrane region" description="Helical" evidence="8">
    <location>
        <begin position="12"/>
        <end position="29"/>
    </location>
</feature>
<dbReference type="EMBL" id="CP002484">
    <property type="protein sequence ID" value="ADW71514.1"/>
    <property type="molecule type" value="Genomic_DNA"/>
</dbReference>
<dbReference type="GO" id="GO:0004713">
    <property type="term" value="F:protein tyrosine kinase activity"/>
    <property type="evidence" value="ECO:0007669"/>
    <property type="project" value="TreeGrafter"/>
</dbReference>
<proteinExistence type="predicted"/>
<keyword evidence="5 8" id="KW-0472">Membrane</keyword>
<dbReference type="InterPro" id="IPR003856">
    <property type="entry name" value="LPS_length_determ_N"/>
</dbReference>
<evidence type="ECO:0000256" key="7">
    <source>
        <dbReference type="SAM" id="MobiDB-lite"/>
    </source>
</evidence>
<geneLocation type="plasmid" evidence="10 11">
    <name>pACIX904</name>
</geneLocation>
<dbReference type="GO" id="GO:0005886">
    <property type="term" value="C:plasma membrane"/>
    <property type="evidence" value="ECO:0007669"/>
    <property type="project" value="UniProtKB-SubCell"/>
</dbReference>
<reference evidence="11" key="1">
    <citation type="submission" date="2011-01" db="EMBL/GenBank/DDBJ databases">
        <title>Complete sequence of plasmid4 of Acidobacterium sp. MP5ACTX9.</title>
        <authorList>
            <consortium name="US DOE Joint Genome Institute"/>
            <person name="Lucas S."/>
            <person name="Copeland A."/>
            <person name="Lapidus A."/>
            <person name="Cheng J.-F."/>
            <person name="Goodwin L."/>
            <person name="Pitluck S."/>
            <person name="Teshima H."/>
            <person name="Detter J.C."/>
            <person name="Han C."/>
            <person name="Tapia R."/>
            <person name="Land M."/>
            <person name="Hauser L."/>
            <person name="Kyrpides N."/>
            <person name="Ivanova N."/>
            <person name="Ovchinnikova G."/>
            <person name="Pagani I."/>
            <person name="Rawat S.R."/>
            <person name="Mannisto M."/>
            <person name="Haggblom M.M."/>
            <person name="Woyke T."/>
        </authorList>
    </citation>
    <scope>NUCLEOTIDE SEQUENCE [LARGE SCALE GENOMIC DNA]</scope>
    <source>
        <strain evidence="11">MP5ACTX9</strain>
        <plasmid evidence="11">Plasmid pACIX904</plasmid>
    </source>
</reference>
<dbReference type="PANTHER" id="PTHR32309">
    <property type="entry name" value="TYROSINE-PROTEIN KINASE"/>
    <property type="match status" value="1"/>
</dbReference>
<evidence type="ECO:0000256" key="1">
    <source>
        <dbReference type="ARBA" id="ARBA00004651"/>
    </source>
</evidence>
<dbReference type="PaxDb" id="1198114-AciX9_4584"/>
<dbReference type="Pfam" id="PF02706">
    <property type="entry name" value="Wzz"/>
    <property type="match status" value="1"/>
</dbReference>
<gene>
    <name evidence="10" type="ordered locus">AciX9_4584</name>
</gene>
<evidence type="ECO:0000259" key="9">
    <source>
        <dbReference type="Pfam" id="PF02706"/>
    </source>
</evidence>
<keyword evidence="3 8" id="KW-0812">Transmembrane</keyword>
<dbReference type="PANTHER" id="PTHR32309:SF13">
    <property type="entry name" value="FERRIC ENTEROBACTIN TRANSPORT PROTEIN FEPE"/>
    <property type="match status" value="1"/>
</dbReference>
<keyword evidence="2" id="KW-1003">Cell membrane</keyword>
<evidence type="ECO:0000313" key="11">
    <source>
        <dbReference type="Proteomes" id="UP000000343"/>
    </source>
</evidence>
<keyword evidence="4 8" id="KW-1133">Transmembrane helix</keyword>
<keyword evidence="6" id="KW-0175">Coiled coil</keyword>
<evidence type="ECO:0000256" key="5">
    <source>
        <dbReference type="ARBA" id="ARBA00023136"/>
    </source>
</evidence>
<dbReference type="InterPro" id="IPR050445">
    <property type="entry name" value="Bact_polysacc_biosynth/exp"/>
</dbReference>
<dbReference type="AlphaFoldDB" id="E8X7T0"/>
<feature type="compositionally biased region" description="Basic and acidic residues" evidence="7">
    <location>
        <begin position="100"/>
        <end position="109"/>
    </location>
</feature>
<evidence type="ECO:0000256" key="6">
    <source>
        <dbReference type="SAM" id="Coils"/>
    </source>
</evidence>
<feature type="transmembrane region" description="Helical" evidence="8">
    <location>
        <begin position="423"/>
        <end position="441"/>
    </location>
</feature>
<evidence type="ECO:0000256" key="2">
    <source>
        <dbReference type="ARBA" id="ARBA00022475"/>
    </source>
</evidence>
<protein>
    <submittedName>
        <fullName evidence="10">Lipopolysaccharide biosynthesis protein</fullName>
    </submittedName>
</protein>
<keyword evidence="10" id="KW-0614">Plasmid</keyword>
<name>E8X7T0_GRATM</name>
<evidence type="ECO:0000256" key="4">
    <source>
        <dbReference type="ARBA" id="ARBA00022989"/>
    </source>
</evidence>
<dbReference type="KEGG" id="acm:AciX9_4584"/>
<evidence type="ECO:0000313" key="10">
    <source>
        <dbReference type="EMBL" id="ADW71514.1"/>
    </source>
</evidence>
<keyword evidence="11" id="KW-1185">Reference proteome</keyword>
<feature type="coiled-coil region" evidence="6">
    <location>
        <begin position="340"/>
        <end position="384"/>
    </location>
</feature>
<comment type="subcellular location">
    <subcellularLocation>
        <location evidence="1">Cell membrane</location>
        <topology evidence="1">Multi-pass membrane protein</topology>
    </subcellularLocation>
</comment>